<organism evidence="2 3">
    <name type="scientific">Pyrrhoderma noxium</name>
    <dbReference type="NCBI Taxonomy" id="2282107"/>
    <lineage>
        <taxon>Eukaryota</taxon>
        <taxon>Fungi</taxon>
        <taxon>Dikarya</taxon>
        <taxon>Basidiomycota</taxon>
        <taxon>Agaricomycotina</taxon>
        <taxon>Agaricomycetes</taxon>
        <taxon>Hymenochaetales</taxon>
        <taxon>Hymenochaetaceae</taxon>
        <taxon>Pyrrhoderma</taxon>
    </lineage>
</organism>
<feature type="compositionally biased region" description="Basic residues" evidence="1">
    <location>
        <begin position="20"/>
        <end position="30"/>
    </location>
</feature>
<feature type="compositionally biased region" description="Low complexity" evidence="1">
    <location>
        <begin position="150"/>
        <end position="164"/>
    </location>
</feature>
<comment type="caution">
    <text evidence="2">The sequence shown here is derived from an EMBL/GenBank/DDBJ whole genome shotgun (WGS) entry which is preliminary data.</text>
</comment>
<accession>A0A286UFI0</accession>
<sequence length="1241" mass="144385">MKTKENPNSETGPQAQARRGLLRRKLKGTGKQKVIKELGSGESNNNKHSDLSEPLRLQDQHIRNSTSTVGSVSRRPRASGVSVSRNSSVSSNRLMSCSRTPTAATTIERMNSISQVSHQSRTRPSSMAVKGKTSNASRSVTRAGAASNVSLSSSSSSSTKSSSKSTIRAISIASDASINSIVPEYEFPELPYGWKEVELKTEEFTFKNVMYIIVDHYEGGRLSYFRDQISEISEKWKAQFDHPSRTVYVEKRSGSELAKELVRQLEFLEVTYKPGTMYEPLFKKLREVDPNGVLLFREDKERISYHNKKWYLQARYKGTSWMVANNKIKHSIRDMLSHFEHKEIRFKPHPNIDTSNPVWKKLQNLMIHYYGAPMSYGGTNGHGRCRLFYRKIRDEKGREKFFIRVADIKEKIIFEHSGATLDEAADKLEKVMDTYKSEKADMLMFFPYEKPDHHIGRMEVQDESWCRVTLEQQNIEDGIFKPSLYKMEKKKMNAALYYARNRNGWLIRVVTNDASGEIVREWGQTLVLAEKKVYYSLDFKEIISQKNSGLPKHLYDRLKEGSKGAKLFIRKDTSKLTYRKDTYIIKIQHATSEFRCTGRTKLDAVQKMIEHLTFREIPTHRRRNLTMFQKFFVEDKAEPLDKVLDLMQMFGGAKLFYKFEGNQHVFKVEHPVWGLRAQQKNKNLVTVLKKLFEDMKTVIQTTGQNMLLEVNFASANKIFSSEFPKINKWILANVDDYDRVFRPLISELYNYEGGKENLCHQVFYMNQDLIWCIKIVQTNRITGLDQILISEQAKRNSTASVIIKILREKPTKFFGKVMSRYCIIEISSSLLGWCTKIVPRNQADISGRPIWNQIFKEMRWYGDCGIFQQQTIKRDFIIKIDHPYWGLQFKMKSKLKETVEEEILKVLRRDRDKACVEFIYDKKTWLNILNQPKEERAREGVVIDQYALTTSENYVFRDLFKFCRKKLEHEPNVWYTNHDSICYVKVEVGGKTIVKRAAVYELACSKLIYELGFRPLTVESKDLALKHVDKSYIRDLEKVLEKKCKEKNVKVSYRFLKKDERFTDGPYKVPEKGGYVVRVEHEKLGFQYTDESLNAAIRLMVDHLHYTEITYKNIPKENNTQWHHVLDVLNSYYGYSKLLAKKSYEGDVLYCFIKVVHHRKGKFHQEKADSFESALKKMLKKLTDGKTSAGKDRVYAFDNAMKITRSAKITDYDKALLKGVLNSEKEMRKFKQGVIGVTTKK</sequence>
<gene>
    <name evidence="2" type="ORF">PNOK_0682300</name>
</gene>
<name>A0A286UFI0_9AGAM</name>
<feature type="compositionally biased region" description="Polar residues" evidence="1">
    <location>
        <begin position="100"/>
        <end position="125"/>
    </location>
</feature>
<proteinExistence type="predicted"/>
<keyword evidence="3" id="KW-1185">Reference proteome</keyword>
<reference evidence="2 3" key="1">
    <citation type="journal article" date="2017" name="Mol. Ecol.">
        <title>Comparative and population genomic landscape of Phellinus noxius: A hypervariable fungus causing root rot in trees.</title>
        <authorList>
            <person name="Chung C.L."/>
            <person name="Lee T.J."/>
            <person name="Akiba M."/>
            <person name="Lee H.H."/>
            <person name="Kuo T.H."/>
            <person name="Liu D."/>
            <person name="Ke H.M."/>
            <person name="Yokoi T."/>
            <person name="Roa M.B."/>
            <person name="Lu M.J."/>
            <person name="Chang Y.Y."/>
            <person name="Ann P.J."/>
            <person name="Tsai J.N."/>
            <person name="Chen C.Y."/>
            <person name="Tzean S.S."/>
            <person name="Ota Y."/>
            <person name="Hattori T."/>
            <person name="Sahashi N."/>
            <person name="Liou R.F."/>
            <person name="Kikuchi T."/>
            <person name="Tsai I.J."/>
        </authorList>
    </citation>
    <scope>NUCLEOTIDE SEQUENCE [LARGE SCALE GENOMIC DNA]</scope>
    <source>
        <strain evidence="2 3">FFPRI411160</strain>
    </source>
</reference>
<protein>
    <submittedName>
        <fullName evidence="2">Uncharacterized protein</fullName>
    </submittedName>
</protein>
<dbReference type="Proteomes" id="UP000217199">
    <property type="component" value="Unassembled WGS sequence"/>
</dbReference>
<dbReference type="InParanoid" id="A0A286UFI0"/>
<evidence type="ECO:0000313" key="2">
    <source>
        <dbReference type="EMBL" id="PAV18337.1"/>
    </source>
</evidence>
<feature type="region of interest" description="Disordered" evidence="1">
    <location>
        <begin position="1"/>
        <end position="164"/>
    </location>
</feature>
<feature type="compositionally biased region" description="Low complexity" evidence="1">
    <location>
        <begin position="79"/>
        <end position="99"/>
    </location>
</feature>
<evidence type="ECO:0000256" key="1">
    <source>
        <dbReference type="SAM" id="MobiDB-lite"/>
    </source>
</evidence>
<dbReference type="EMBL" id="NBII01000006">
    <property type="protein sequence ID" value="PAV18337.1"/>
    <property type="molecule type" value="Genomic_DNA"/>
</dbReference>
<dbReference type="OrthoDB" id="10687445at2759"/>
<evidence type="ECO:0000313" key="3">
    <source>
        <dbReference type="Proteomes" id="UP000217199"/>
    </source>
</evidence>
<feature type="compositionally biased region" description="Basic and acidic residues" evidence="1">
    <location>
        <begin position="45"/>
        <end position="62"/>
    </location>
</feature>
<dbReference type="AlphaFoldDB" id="A0A286UFI0"/>